<proteinExistence type="predicted"/>
<accession>A0A8J2TYS4</accession>
<dbReference type="InterPro" id="IPR045057">
    <property type="entry name" value="Gcn5-rel_NAT"/>
</dbReference>
<gene>
    <name evidence="3" type="ORF">GCM10011333_20330</name>
</gene>
<dbReference type="Pfam" id="PF14542">
    <property type="entry name" value="Acetyltransf_CG"/>
    <property type="match status" value="1"/>
</dbReference>
<feature type="domain" description="N-acetyltransferase" evidence="1">
    <location>
        <begin position="1"/>
        <end position="117"/>
    </location>
</feature>
<dbReference type="GO" id="GO:0016747">
    <property type="term" value="F:acyltransferase activity, transferring groups other than amino-acyl groups"/>
    <property type="evidence" value="ECO:0007669"/>
    <property type="project" value="InterPro"/>
</dbReference>
<reference evidence="3" key="2">
    <citation type="submission" date="2020-09" db="EMBL/GenBank/DDBJ databases">
        <authorList>
            <person name="Sun Q."/>
            <person name="Zhou Y."/>
        </authorList>
    </citation>
    <scope>NUCLEOTIDE SEQUENCE</scope>
    <source>
        <strain evidence="3">CGMCC 1.12785</strain>
    </source>
</reference>
<dbReference type="InterPro" id="IPR016181">
    <property type="entry name" value="Acyl_CoA_acyltransferase"/>
</dbReference>
<dbReference type="EMBL" id="BMFY01000008">
    <property type="protein sequence ID" value="GGA17177.1"/>
    <property type="molecule type" value="Genomic_DNA"/>
</dbReference>
<evidence type="ECO:0000313" key="4">
    <source>
        <dbReference type="Proteomes" id="UP000616114"/>
    </source>
</evidence>
<evidence type="ECO:0000259" key="2">
    <source>
        <dbReference type="PROSITE" id="PS51729"/>
    </source>
</evidence>
<dbReference type="CDD" id="cd04301">
    <property type="entry name" value="NAT_SF"/>
    <property type="match status" value="1"/>
</dbReference>
<dbReference type="InterPro" id="IPR000182">
    <property type="entry name" value="GNAT_dom"/>
</dbReference>
<comment type="caution">
    <text evidence="3">The sequence shown here is derived from an EMBL/GenBank/DDBJ whole genome shotgun (WGS) entry which is preliminary data.</text>
</comment>
<dbReference type="RefSeq" id="WP_229745069.1">
    <property type="nucleotide sequence ID" value="NZ_BMFY01000008.1"/>
</dbReference>
<dbReference type="Gene3D" id="3.40.630.30">
    <property type="match status" value="1"/>
</dbReference>
<protein>
    <submittedName>
        <fullName evidence="3">N-acetyltransferase</fullName>
    </submittedName>
</protein>
<evidence type="ECO:0000259" key="1">
    <source>
        <dbReference type="PROSITE" id="PS51186"/>
    </source>
</evidence>
<dbReference type="PROSITE" id="PS51729">
    <property type="entry name" value="GNAT_YJDJ"/>
    <property type="match status" value="1"/>
</dbReference>
<dbReference type="InterPro" id="IPR031165">
    <property type="entry name" value="GNAT_YJDJ"/>
</dbReference>
<dbReference type="Proteomes" id="UP000616114">
    <property type="component" value="Unassembled WGS sequence"/>
</dbReference>
<dbReference type="PROSITE" id="PS51186">
    <property type="entry name" value="GNAT"/>
    <property type="match status" value="1"/>
</dbReference>
<evidence type="ECO:0000313" key="3">
    <source>
        <dbReference type="EMBL" id="GGA17177.1"/>
    </source>
</evidence>
<name>A0A8J2TYS4_9MICO</name>
<feature type="domain" description="N-acetyltransferase" evidence="2">
    <location>
        <begin position="22"/>
        <end position="114"/>
    </location>
</feature>
<dbReference type="SUPFAM" id="SSF55729">
    <property type="entry name" value="Acyl-CoA N-acyltransferases (Nat)"/>
    <property type="match status" value="1"/>
</dbReference>
<dbReference type="PANTHER" id="PTHR31435:SF10">
    <property type="entry name" value="BSR4717 PROTEIN"/>
    <property type="match status" value="1"/>
</dbReference>
<dbReference type="AlphaFoldDB" id="A0A8J2TYS4"/>
<keyword evidence="4" id="KW-1185">Reference proteome</keyword>
<sequence>MSESPRGPGAAPQTPDIPVEIVDNLGRGRYELWRVDSDGGRTFIGFVGYRLQETGVVELQHTVISERFSRQGFARLLVTNLLDRLRERGERIVPTCTYVQSYLERFPHYQDLVAQGE</sequence>
<reference evidence="3" key="1">
    <citation type="journal article" date="2014" name="Int. J. Syst. Evol. Microbiol.">
        <title>Complete genome sequence of Corynebacterium casei LMG S-19264T (=DSM 44701T), isolated from a smear-ripened cheese.</title>
        <authorList>
            <consortium name="US DOE Joint Genome Institute (JGI-PGF)"/>
            <person name="Walter F."/>
            <person name="Albersmeier A."/>
            <person name="Kalinowski J."/>
            <person name="Ruckert C."/>
        </authorList>
    </citation>
    <scope>NUCLEOTIDE SEQUENCE</scope>
    <source>
        <strain evidence="3">CGMCC 1.12785</strain>
    </source>
</reference>
<dbReference type="PANTHER" id="PTHR31435">
    <property type="entry name" value="PROTEIN NATD1"/>
    <property type="match status" value="1"/>
</dbReference>
<organism evidence="3 4">
    <name type="scientific">Sediminivirga luteola</name>
    <dbReference type="NCBI Taxonomy" id="1774748"/>
    <lineage>
        <taxon>Bacteria</taxon>
        <taxon>Bacillati</taxon>
        <taxon>Actinomycetota</taxon>
        <taxon>Actinomycetes</taxon>
        <taxon>Micrococcales</taxon>
        <taxon>Brevibacteriaceae</taxon>
        <taxon>Sediminivirga</taxon>
    </lineage>
</organism>